<dbReference type="EMBL" id="JAGIZQ010000003">
    <property type="protein sequence ID" value="KAH6636609.1"/>
    <property type="molecule type" value="Genomic_DNA"/>
</dbReference>
<proteinExistence type="predicted"/>
<evidence type="ECO:0000313" key="1">
    <source>
        <dbReference type="EMBL" id="KAH6636609.1"/>
    </source>
</evidence>
<name>A0ACB7PCV6_9PEZI</name>
<evidence type="ECO:0000313" key="2">
    <source>
        <dbReference type="Proteomes" id="UP000724584"/>
    </source>
</evidence>
<keyword evidence="2" id="KW-1185">Reference proteome</keyword>
<sequence length="90" mass="10819">MVPVHVTIISSFSRPGWGYLSWWGIFQTKSHMMMMIHLCLLLELMARRLRAQLSLLHLVFKLVFCLASYLTYLPIIWRRWFVLDYERDAT</sequence>
<gene>
    <name evidence="1" type="ORF">F5144DRAFT_568074</name>
</gene>
<reference evidence="1 2" key="1">
    <citation type="journal article" date="2021" name="Nat. Commun.">
        <title>Genetic determinants of endophytism in the Arabidopsis root mycobiome.</title>
        <authorList>
            <person name="Mesny F."/>
            <person name="Miyauchi S."/>
            <person name="Thiergart T."/>
            <person name="Pickel B."/>
            <person name="Atanasova L."/>
            <person name="Karlsson M."/>
            <person name="Huettel B."/>
            <person name="Barry K.W."/>
            <person name="Haridas S."/>
            <person name="Chen C."/>
            <person name="Bauer D."/>
            <person name="Andreopoulos W."/>
            <person name="Pangilinan J."/>
            <person name="LaButti K."/>
            <person name="Riley R."/>
            <person name="Lipzen A."/>
            <person name="Clum A."/>
            <person name="Drula E."/>
            <person name="Henrissat B."/>
            <person name="Kohler A."/>
            <person name="Grigoriev I.V."/>
            <person name="Martin F.M."/>
            <person name="Hacquard S."/>
        </authorList>
    </citation>
    <scope>NUCLEOTIDE SEQUENCE [LARGE SCALE GENOMIC DNA]</scope>
    <source>
        <strain evidence="1 2">MPI-SDFR-AT-0079</strain>
    </source>
</reference>
<dbReference type="Proteomes" id="UP000724584">
    <property type="component" value="Unassembled WGS sequence"/>
</dbReference>
<comment type="caution">
    <text evidence="1">The sequence shown here is derived from an EMBL/GenBank/DDBJ whole genome shotgun (WGS) entry which is preliminary data.</text>
</comment>
<organism evidence="1 2">
    <name type="scientific">Chaetomium tenue</name>
    <dbReference type="NCBI Taxonomy" id="1854479"/>
    <lineage>
        <taxon>Eukaryota</taxon>
        <taxon>Fungi</taxon>
        <taxon>Dikarya</taxon>
        <taxon>Ascomycota</taxon>
        <taxon>Pezizomycotina</taxon>
        <taxon>Sordariomycetes</taxon>
        <taxon>Sordariomycetidae</taxon>
        <taxon>Sordariales</taxon>
        <taxon>Chaetomiaceae</taxon>
        <taxon>Chaetomium</taxon>
    </lineage>
</organism>
<accession>A0ACB7PCV6</accession>
<protein>
    <submittedName>
        <fullName evidence="1">Uncharacterized protein</fullName>
    </submittedName>
</protein>